<feature type="transmembrane region" description="Helical" evidence="1">
    <location>
        <begin position="82"/>
        <end position="100"/>
    </location>
</feature>
<dbReference type="RefSeq" id="WP_088918778.1">
    <property type="nucleotide sequence ID" value="NZ_CP018632.1"/>
</dbReference>
<sequence length="457" mass="50977">MFDKSFESLRLNLLELLKSKHEWLLSGKEYADLPESIRGAIEEQQNSSERFISWIQIAILVVFSVLYTMAPKTSPIGAEFEPVPIFLGTYFVFACLRLYLSYTSRLAHWILFLSILVDMGLLLGLIWSFHLQYMQPPSFYLKSPTLLYIFIFIALRALRFEPGYVLLSGIVGAAGWLLLMVLAILDESGRSVITNDYVIYLTSNSVLIGGELDKMISILVVTFILTLAISRARRLMVRSIVDGRTAESLSLFIPEGVASQIEKSDGPLINAQTETREASILFVDLTSFTSLAESLPPENLIAVLNEYFLLISGPIERNHGVINQFQGDAILASFNLPTEDPDHASSAISAALEIQRVLHEYQFEGGITLSTRTGINTGTVVGGFIGTPVRLSYTVYGDSVNIASRLQVLSKQYNTANLVSFRTMQLCDHERFAFKKKGSEILRGRTHPIVFYEASAK</sequence>
<dbReference type="GO" id="GO:0004016">
    <property type="term" value="F:adenylate cyclase activity"/>
    <property type="evidence" value="ECO:0007669"/>
    <property type="project" value="UniProtKB-EC"/>
</dbReference>
<gene>
    <name evidence="3" type="primary">cyaA_3</name>
    <name evidence="3" type="ORF">IMCC3135_17720</name>
</gene>
<keyword evidence="3" id="KW-0456">Lyase</keyword>
<dbReference type="CDD" id="cd07302">
    <property type="entry name" value="CHD"/>
    <property type="match status" value="1"/>
</dbReference>
<dbReference type="GO" id="GO:0035556">
    <property type="term" value="P:intracellular signal transduction"/>
    <property type="evidence" value="ECO:0007669"/>
    <property type="project" value="InterPro"/>
</dbReference>
<dbReference type="PROSITE" id="PS50125">
    <property type="entry name" value="GUANYLATE_CYCLASE_2"/>
    <property type="match status" value="1"/>
</dbReference>
<evidence type="ECO:0000313" key="3">
    <source>
        <dbReference type="EMBL" id="ASJ73623.1"/>
    </source>
</evidence>
<protein>
    <submittedName>
        <fullName evidence="3">Adenylate cyclase 1</fullName>
        <ecNumber evidence="3">4.6.1.1</ecNumber>
    </submittedName>
</protein>
<dbReference type="PANTHER" id="PTHR43081:SF1">
    <property type="entry name" value="ADENYLATE CYCLASE, TERMINAL-DIFFERENTIATION SPECIFIC"/>
    <property type="match status" value="1"/>
</dbReference>
<dbReference type="AlphaFoldDB" id="A0A2Z2NQK6"/>
<dbReference type="InterPro" id="IPR029787">
    <property type="entry name" value="Nucleotide_cyclase"/>
</dbReference>
<organism evidence="3 4">
    <name type="scientific">Granulosicoccus antarcticus IMCC3135</name>
    <dbReference type="NCBI Taxonomy" id="1192854"/>
    <lineage>
        <taxon>Bacteria</taxon>
        <taxon>Pseudomonadati</taxon>
        <taxon>Pseudomonadota</taxon>
        <taxon>Gammaproteobacteria</taxon>
        <taxon>Chromatiales</taxon>
        <taxon>Granulosicoccaceae</taxon>
        <taxon>Granulosicoccus</taxon>
    </lineage>
</organism>
<dbReference type="InterPro" id="IPR001054">
    <property type="entry name" value="A/G_cyclase"/>
</dbReference>
<dbReference type="OrthoDB" id="9806704at2"/>
<dbReference type="SMART" id="SM00044">
    <property type="entry name" value="CYCc"/>
    <property type="match status" value="1"/>
</dbReference>
<reference evidence="3 4" key="1">
    <citation type="submission" date="2016-12" db="EMBL/GenBank/DDBJ databases">
        <authorList>
            <person name="Song W.-J."/>
            <person name="Kurnit D.M."/>
        </authorList>
    </citation>
    <scope>NUCLEOTIDE SEQUENCE [LARGE SCALE GENOMIC DNA]</scope>
    <source>
        <strain evidence="3 4">IMCC3135</strain>
    </source>
</reference>
<dbReference type="Gene3D" id="3.30.70.1230">
    <property type="entry name" value="Nucleotide cyclase"/>
    <property type="match status" value="1"/>
</dbReference>
<dbReference type="Proteomes" id="UP000250079">
    <property type="component" value="Chromosome"/>
</dbReference>
<evidence type="ECO:0000259" key="2">
    <source>
        <dbReference type="PROSITE" id="PS50125"/>
    </source>
</evidence>
<evidence type="ECO:0000256" key="1">
    <source>
        <dbReference type="SAM" id="Phobius"/>
    </source>
</evidence>
<dbReference type="EMBL" id="CP018632">
    <property type="protein sequence ID" value="ASJ73623.1"/>
    <property type="molecule type" value="Genomic_DNA"/>
</dbReference>
<keyword evidence="4" id="KW-1185">Reference proteome</keyword>
<dbReference type="KEGG" id="gai:IMCC3135_17720"/>
<feature type="transmembrane region" description="Helical" evidence="1">
    <location>
        <begin position="165"/>
        <end position="185"/>
    </location>
</feature>
<evidence type="ECO:0000313" key="4">
    <source>
        <dbReference type="Proteomes" id="UP000250079"/>
    </source>
</evidence>
<keyword evidence="1" id="KW-1133">Transmembrane helix</keyword>
<dbReference type="GO" id="GO:0009190">
    <property type="term" value="P:cyclic nucleotide biosynthetic process"/>
    <property type="evidence" value="ECO:0007669"/>
    <property type="project" value="InterPro"/>
</dbReference>
<keyword evidence="1" id="KW-0812">Transmembrane</keyword>
<dbReference type="SUPFAM" id="SSF55073">
    <property type="entry name" value="Nucleotide cyclase"/>
    <property type="match status" value="1"/>
</dbReference>
<feature type="transmembrane region" description="Helical" evidence="1">
    <location>
        <begin position="205"/>
        <end position="229"/>
    </location>
</feature>
<dbReference type="InterPro" id="IPR050697">
    <property type="entry name" value="Adenylyl/Guanylyl_Cyclase_3/4"/>
</dbReference>
<accession>A0A2Z2NQK6</accession>
<dbReference type="Pfam" id="PF00211">
    <property type="entry name" value="Guanylate_cyc"/>
    <property type="match status" value="1"/>
</dbReference>
<feature type="domain" description="Guanylate cyclase" evidence="2">
    <location>
        <begin position="279"/>
        <end position="407"/>
    </location>
</feature>
<dbReference type="EC" id="4.6.1.1" evidence="3"/>
<dbReference type="PANTHER" id="PTHR43081">
    <property type="entry name" value="ADENYLATE CYCLASE, TERMINAL-DIFFERENTIATION SPECIFIC-RELATED"/>
    <property type="match status" value="1"/>
</dbReference>
<feature type="transmembrane region" description="Helical" evidence="1">
    <location>
        <begin position="107"/>
        <end position="127"/>
    </location>
</feature>
<feature type="transmembrane region" description="Helical" evidence="1">
    <location>
        <begin position="139"/>
        <end position="158"/>
    </location>
</feature>
<proteinExistence type="predicted"/>
<feature type="transmembrane region" description="Helical" evidence="1">
    <location>
        <begin position="51"/>
        <end position="70"/>
    </location>
</feature>
<keyword evidence="1" id="KW-0472">Membrane</keyword>
<name>A0A2Z2NQK6_9GAMM</name>